<organism evidence="7 8">
    <name type="scientific">Aureibaculum marinum</name>
    <dbReference type="NCBI Taxonomy" id="2487930"/>
    <lineage>
        <taxon>Bacteria</taxon>
        <taxon>Pseudomonadati</taxon>
        <taxon>Bacteroidota</taxon>
        <taxon>Flavobacteriia</taxon>
        <taxon>Flavobacteriales</taxon>
        <taxon>Flavobacteriaceae</taxon>
        <taxon>Aureibaculum</taxon>
    </lineage>
</organism>
<evidence type="ECO:0000259" key="6">
    <source>
        <dbReference type="Pfam" id="PF08281"/>
    </source>
</evidence>
<evidence type="ECO:0000256" key="1">
    <source>
        <dbReference type="ARBA" id="ARBA00010641"/>
    </source>
</evidence>
<dbReference type="SUPFAM" id="SSF88946">
    <property type="entry name" value="Sigma2 domain of RNA polymerase sigma factors"/>
    <property type="match status" value="1"/>
</dbReference>
<evidence type="ECO:0000313" key="8">
    <source>
        <dbReference type="Proteomes" id="UP000270856"/>
    </source>
</evidence>
<comment type="similarity">
    <text evidence="1">Belongs to the sigma-70 factor family. ECF subfamily.</text>
</comment>
<name>A0A3N4NSS8_9FLAO</name>
<evidence type="ECO:0000256" key="3">
    <source>
        <dbReference type="ARBA" id="ARBA00023082"/>
    </source>
</evidence>
<comment type="caution">
    <text evidence="7">The sequence shown here is derived from an EMBL/GenBank/DDBJ whole genome shotgun (WGS) entry which is preliminary data.</text>
</comment>
<feature type="domain" description="RNA polymerase sigma-70 region 2" evidence="5">
    <location>
        <begin position="26"/>
        <end position="93"/>
    </location>
</feature>
<dbReference type="Pfam" id="PF08281">
    <property type="entry name" value="Sigma70_r4_2"/>
    <property type="match status" value="1"/>
</dbReference>
<keyword evidence="8" id="KW-1185">Reference proteome</keyword>
<keyword evidence="3" id="KW-0731">Sigma factor</keyword>
<dbReference type="AlphaFoldDB" id="A0A3N4NSS8"/>
<sequence length="183" mass="21618">MQYNQQHITQLLQQCKKGKQSAQFEIYKMYYKAMYNTSLRILKDSFEAEDVMQESFLIAFTKLSTFKAEVSFGSWLKKIVINKSITHLRRNSKITEVPLENIKEQPEEHVENENYEMLSPKEIINGINELKDNYRIVLTLKLIEGYDYEEISQIMDITNQNCRTTISRAKNKLRKILNSSYAK</sequence>
<feature type="domain" description="RNA polymerase sigma factor 70 region 4 type 2" evidence="6">
    <location>
        <begin position="123"/>
        <end position="173"/>
    </location>
</feature>
<dbReference type="PANTHER" id="PTHR43133:SF51">
    <property type="entry name" value="RNA POLYMERASE SIGMA FACTOR"/>
    <property type="match status" value="1"/>
</dbReference>
<dbReference type="Gene3D" id="1.10.10.10">
    <property type="entry name" value="Winged helix-like DNA-binding domain superfamily/Winged helix DNA-binding domain"/>
    <property type="match status" value="1"/>
</dbReference>
<dbReference type="OrthoDB" id="1160671at2"/>
<dbReference type="Proteomes" id="UP000270856">
    <property type="component" value="Unassembled WGS sequence"/>
</dbReference>
<dbReference type="Pfam" id="PF04542">
    <property type="entry name" value="Sigma70_r2"/>
    <property type="match status" value="1"/>
</dbReference>
<dbReference type="InterPro" id="IPR007627">
    <property type="entry name" value="RNA_pol_sigma70_r2"/>
</dbReference>
<dbReference type="PANTHER" id="PTHR43133">
    <property type="entry name" value="RNA POLYMERASE ECF-TYPE SIGMA FACTO"/>
    <property type="match status" value="1"/>
</dbReference>
<reference evidence="7 8" key="1">
    <citation type="submission" date="2018-11" db="EMBL/GenBank/DDBJ databases">
        <title>Aureibaculum marinum gen. nov., sp. nov., a member of the family Flavobacteriaceae isolated from the Bohai Sea.</title>
        <authorList>
            <person name="Ji X."/>
        </authorList>
    </citation>
    <scope>NUCLEOTIDE SEQUENCE [LARGE SCALE GENOMIC DNA]</scope>
    <source>
        <strain evidence="7 8">BH-SD17</strain>
    </source>
</reference>
<protein>
    <submittedName>
        <fullName evidence="7">RNA polymerase sigma factor</fullName>
    </submittedName>
</protein>
<dbReference type="InterPro" id="IPR013249">
    <property type="entry name" value="RNA_pol_sigma70_r4_t2"/>
</dbReference>
<dbReference type="Gene3D" id="1.10.1740.10">
    <property type="match status" value="1"/>
</dbReference>
<evidence type="ECO:0000259" key="5">
    <source>
        <dbReference type="Pfam" id="PF04542"/>
    </source>
</evidence>
<evidence type="ECO:0000256" key="2">
    <source>
        <dbReference type="ARBA" id="ARBA00023015"/>
    </source>
</evidence>
<dbReference type="CDD" id="cd06171">
    <property type="entry name" value="Sigma70_r4"/>
    <property type="match status" value="1"/>
</dbReference>
<dbReference type="GO" id="GO:0006352">
    <property type="term" value="P:DNA-templated transcription initiation"/>
    <property type="evidence" value="ECO:0007669"/>
    <property type="project" value="InterPro"/>
</dbReference>
<dbReference type="InterPro" id="IPR013325">
    <property type="entry name" value="RNA_pol_sigma_r2"/>
</dbReference>
<dbReference type="EMBL" id="RPFJ01000006">
    <property type="protein sequence ID" value="RPD98785.1"/>
    <property type="molecule type" value="Genomic_DNA"/>
</dbReference>
<accession>A0A3N4NSS8</accession>
<dbReference type="InterPro" id="IPR014284">
    <property type="entry name" value="RNA_pol_sigma-70_dom"/>
</dbReference>
<dbReference type="RefSeq" id="WP_123897100.1">
    <property type="nucleotide sequence ID" value="NZ_RPFJ01000006.1"/>
</dbReference>
<keyword evidence="4" id="KW-0804">Transcription</keyword>
<dbReference type="SUPFAM" id="SSF88659">
    <property type="entry name" value="Sigma3 and sigma4 domains of RNA polymerase sigma factors"/>
    <property type="match status" value="1"/>
</dbReference>
<proteinExistence type="inferred from homology"/>
<evidence type="ECO:0000256" key="4">
    <source>
        <dbReference type="ARBA" id="ARBA00023163"/>
    </source>
</evidence>
<dbReference type="GO" id="GO:0016987">
    <property type="term" value="F:sigma factor activity"/>
    <property type="evidence" value="ECO:0007669"/>
    <property type="project" value="UniProtKB-KW"/>
</dbReference>
<dbReference type="NCBIfam" id="TIGR02937">
    <property type="entry name" value="sigma70-ECF"/>
    <property type="match status" value="1"/>
</dbReference>
<evidence type="ECO:0000313" key="7">
    <source>
        <dbReference type="EMBL" id="RPD98785.1"/>
    </source>
</evidence>
<keyword evidence="2" id="KW-0805">Transcription regulation</keyword>
<dbReference type="InterPro" id="IPR013324">
    <property type="entry name" value="RNA_pol_sigma_r3/r4-like"/>
</dbReference>
<dbReference type="InterPro" id="IPR039425">
    <property type="entry name" value="RNA_pol_sigma-70-like"/>
</dbReference>
<dbReference type="InterPro" id="IPR036388">
    <property type="entry name" value="WH-like_DNA-bd_sf"/>
</dbReference>
<gene>
    <name evidence="7" type="ORF">EGM88_06235</name>
</gene>
<dbReference type="GO" id="GO:0003677">
    <property type="term" value="F:DNA binding"/>
    <property type="evidence" value="ECO:0007669"/>
    <property type="project" value="InterPro"/>
</dbReference>